<gene>
    <name evidence="1" type="ORF">HHK36_007809</name>
</gene>
<dbReference type="GO" id="GO:0005829">
    <property type="term" value="C:cytosol"/>
    <property type="evidence" value="ECO:0007669"/>
    <property type="project" value="TreeGrafter"/>
</dbReference>
<dbReference type="InterPro" id="IPR001830">
    <property type="entry name" value="Glyco_trans_20"/>
</dbReference>
<dbReference type="GO" id="GO:0005992">
    <property type="term" value="P:trehalose biosynthetic process"/>
    <property type="evidence" value="ECO:0007669"/>
    <property type="project" value="InterPro"/>
</dbReference>
<organism evidence="1 2">
    <name type="scientific">Tetracentron sinense</name>
    <name type="common">Spur-leaf</name>
    <dbReference type="NCBI Taxonomy" id="13715"/>
    <lineage>
        <taxon>Eukaryota</taxon>
        <taxon>Viridiplantae</taxon>
        <taxon>Streptophyta</taxon>
        <taxon>Embryophyta</taxon>
        <taxon>Tracheophyta</taxon>
        <taxon>Spermatophyta</taxon>
        <taxon>Magnoliopsida</taxon>
        <taxon>Trochodendrales</taxon>
        <taxon>Trochodendraceae</taxon>
        <taxon>Tetracentron</taxon>
    </lineage>
</organism>
<keyword evidence="2" id="KW-1185">Reference proteome</keyword>
<dbReference type="EMBL" id="JABCRI010000005">
    <property type="protein sequence ID" value="KAF8405732.1"/>
    <property type="molecule type" value="Genomic_DNA"/>
</dbReference>
<dbReference type="Gene3D" id="3.40.50.2000">
    <property type="entry name" value="Glycogen Phosphorylase B"/>
    <property type="match status" value="1"/>
</dbReference>
<comment type="caution">
    <text evidence="1">The sequence shown here is derived from an EMBL/GenBank/DDBJ whole genome shotgun (WGS) entry which is preliminary data.</text>
</comment>
<name>A0A834ZFA8_TETSI</name>
<accession>A0A834ZFA8</accession>
<dbReference type="SUPFAM" id="SSF53756">
    <property type="entry name" value="UDP-Glycosyltransferase/glycogen phosphorylase"/>
    <property type="match status" value="1"/>
</dbReference>
<dbReference type="PANTHER" id="PTHR10788:SF14">
    <property type="entry name" value="ALPHA,ALPHA-TREHALOSE-PHOSPHATE SYNTHASE [UDP-FORMING] 9-RELATED"/>
    <property type="match status" value="1"/>
</dbReference>
<sequence>MTMKVLISTLVSNKDVELEFQELACTSLPSQNRRKLSSIVWFGVLGKKTPQISELDPSASSSPSGILGVSRLPVTTKVSPPLFLASGNVPKDSWGFSTSGDHEDVPSSMCHERVIIVANHLPLHAQRDTKTARWCFSLDEDSLLLHRKDGFPSKTEVIYVGCLKVDIDDGASVCMPTFLPPDLQEKFYHWFCKQQL</sequence>
<proteinExistence type="predicted"/>
<reference evidence="1 2" key="1">
    <citation type="submission" date="2020-04" db="EMBL/GenBank/DDBJ databases">
        <title>Plant Genome Project.</title>
        <authorList>
            <person name="Zhang R.-G."/>
        </authorList>
    </citation>
    <scope>NUCLEOTIDE SEQUENCE [LARGE SCALE GENOMIC DNA]</scope>
    <source>
        <strain evidence="1">YNK0</strain>
        <tissue evidence="1">Leaf</tissue>
    </source>
</reference>
<protein>
    <submittedName>
        <fullName evidence="1">Uncharacterized protein</fullName>
    </submittedName>
</protein>
<dbReference type="Proteomes" id="UP000655225">
    <property type="component" value="Unassembled WGS sequence"/>
</dbReference>
<dbReference type="PANTHER" id="PTHR10788">
    <property type="entry name" value="TREHALOSE-6-PHOSPHATE SYNTHASE"/>
    <property type="match status" value="1"/>
</dbReference>
<dbReference type="GO" id="GO:0004805">
    <property type="term" value="F:trehalose-phosphatase activity"/>
    <property type="evidence" value="ECO:0007669"/>
    <property type="project" value="TreeGrafter"/>
</dbReference>
<evidence type="ECO:0000313" key="1">
    <source>
        <dbReference type="EMBL" id="KAF8405732.1"/>
    </source>
</evidence>
<dbReference type="AlphaFoldDB" id="A0A834ZFA8"/>
<dbReference type="OrthoDB" id="1741166at2759"/>
<evidence type="ECO:0000313" key="2">
    <source>
        <dbReference type="Proteomes" id="UP000655225"/>
    </source>
</evidence>